<accession>A0A0M3JV40</accession>
<keyword evidence="8" id="KW-0812">Transmembrane</keyword>
<evidence type="ECO:0000256" key="4">
    <source>
        <dbReference type="ARBA" id="ARBA00022741"/>
    </source>
</evidence>
<dbReference type="PANTHER" id="PTHR10534">
    <property type="entry name" value="PYRIDOXAL KINASE"/>
    <property type="match status" value="1"/>
</dbReference>
<keyword evidence="8" id="KW-0472">Membrane</keyword>
<reference evidence="11" key="1">
    <citation type="submission" date="2017-02" db="UniProtKB">
        <authorList>
            <consortium name="WormBaseParasite"/>
        </authorList>
    </citation>
    <scope>IDENTIFICATION</scope>
</reference>
<dbReference type="OrthoDB" id="2104723at2759"/>
<name>A0A0M3JV40_ANISI</name>
<evidence type="ECO:0000256" key="2">
    <source>
        <dbReference type="ARBA" id="ARBA00012104"/>
    </source>
</evidence>
<dbReference type="AlphaFoldDB" id="A0A0M3JV40"/>
<dbReference type="CDD" id="cd01173">
    <property type="entry name" value="pyridoxal_pyridoxamine_kinase"/>
    <property type="match status" value="1"/>
</dbReference>
<feature type="transmembrane region" description="Helical" evidence="8">
    <location>
        <begin position="235"/>
        <end position="255"/>
    </location>
</feature>
<dbReference type="InterPro" id="IPR029056">
    <property type="entry name" value="Ribokinase-like"/>
</dbReference>
<keyword evidence="8" id="KW-1133">Transmembrane helix</keyword>
<dbReference type="GO" id="GO:0005524">
    <property type="term" value="F:ATP binding"/>
    <property type="evidence" value="ECO:0007669"/>
    <property type="project" value="UniProtKB-KW"/>
</dbReference>
<dbReference type="PANTHER" id="PTHR10534:SF2">
    <property type="entry name" value="PYRIDOXAL KINASE"/>
    <property type="match status" value="1"/>
</dbReference>
<keyword evidence="10" id="KW-1185">Reference proteome</keyword>
<reference evidence="9 10" key="2">
    <citation type="submission" date="2018-11" db="EMBL/GenBank/DDBJ databases">
        <authorList>
            <consortium name="Pathogen Informatics"/>
        </authorList>
    </citation>
    <scope>NUCLEOTIDE SEQUENCE [LARGE SCALE GENOMIC DNA]</scope>
</reference>
<dbReference type="WBParaSite" id="ASIM_0001207901-mRNA-1">
    <property type="protein sequence ID" value="ASIM_0001207901-mRNA-1"/>
    <property type="gene ID" value="ASIM_0001207901"/>
</dbReference>
<dbReference type="InterPro" id="IPR004625">
    <property type="entry name" value="PyrdxlKinase"/>
</dbReference>
<keyword evidence="5" id="KW-0418">Kinase</keyword>
<proteinExistence type="inferred from homology"/>
<gene>
    <name evidence="9" type="ORF">ASIM_LOCUS11545</name>
</gene>
<evidence type="ECO:0000256" key="3">
    <source>
        <dbReference type="ARBA" id="ARBA00022679"/>
    </source>
</evidence>
<sequence>MREITVEKMNDQWINALYEAFTKNPRENSHVLSIQSHVVHGYVGNKCSVFPLQLHGFEVDAINSVQFSNHAGILFENVGYCGNPSFLMKIADIVKDVRTKNPDVIFICDPVLGDNGRYYAPKELMPIYRDTLIPLANVITPNVFELSLVSLSFIFAFLIFCILCCTQEIFLFELSGESITNEMECLNAIDKMHEKGVETVVVTSGLETETTKFCYGSKITEAGKPPVQYRFDIPIIPGMFVGTGDVFSSLLLVWLEKLDGDLKGAIEKVIGSLQGLLRLTTRDLYASNPGPEFRPDVRELELRMIQSRADLLVPRFQIKTTQLRK</sequence>
<dbReference type="Proteomes" id="UP000267096">
    <property type="component" value="Unassembled WGS sequence"/>
</dbReference>
<organism evidence="11">
    <name type="scientific">Anisakis simplex</name>
    <name type="common">Herring worm</name>
    <dbReference type="NCBI Taxonomy" id="6269"/>
    <lineage>
        <taxon>Eukaryota</taxon>
        <taxon>Metazoa</taxon>
        <taxon>Ecdysozoa</taxon>
        <taxon>Nematoda</taxon>
        <taxon>Chromadorea</taxon>
        <taxon>Rhabditida</taxon>
        <taxon>Spirurina</taxon>
        <taxon>Ascaridomorpha</taxon>
        <taxon>Ascaridoidea</taxon>
        <taxon>Anisakidae</taxon>
        <taxon>Anisakis</taxon>
        <taxon>Anisakis simplex complex</taxon>
    </lineage>
</organism>
<dbReference type="EC" id="2.7.1.35" evidence="2"/>
<evidence type="ECO:0000256" key="5">
    <source>
        <dbReference type="ARBA" id="ARBA00022777"/>
    </source>
</evidence>
<evidence type="ECO:0000313" key="9">
    <source>
        <dbReference type="EMBL" id="VDK45317.1"/>
    </source>
</evidence>
<dbReference type="GO" id="GO:0008478">
    <property type="term" value="F:pyridoxal kinase activity"/>
    <property type="evidence" value="ECO:0007669"/>
    <property type="project" value="UniProtKB-EC"/>
</dbReference>
<dbReference type="UniPathway" id="UPA01068">
    <property type="reaction ID" value="UER00298"/>
</dbReference>
<dbReference type="EMBL" id="UYRR01031081">
    <property type="protein sequence ID" value="VDK45317.1"/>
    <property type="molecule type" value="Genomic_DNA"/>
</dbReference>
<protein>
    <recommendedName>
        <fullName evidence="2">pyridoxal kinase</fullName>
        <ecNumber evidence="2">2.7.1.35</ecNumber>
    </recommendedName>
    <alternativeName>
        <fullName evidence="7">Pyridoxine kinase</fullName>
    </alternativeName>
</protein>
<evidence type="ECO:0000256" key="6">
    <source>
        <dbReference type="ARBA" id="ARBA00022840"/>
    </source>
</evidence>
<evidence type="ECO:0000256" key="7">
    <source>
        <dbReference type="ARBA" id="ARBA00032808"/>
    </source>
</evidence>
<keyword evidence="3" id="KW-0808">Transferase</keyword>
<dbReference type="SUPFAM" id="SSF53613">
    <property type="entry name" value="Ribokinase-like"/>
    <property type="match status" value="1"/>
</dbReference>
<evidence type="ECO:0000256" key="8">
    <source>
        <dbReference type="SAM" id="Phobius"/>
    </source>
</evidence>
<keyword evidence="6" id="KW-0067">ATP-binding</keyword>
<comment type="similarity">
    <text evidence="1">Belongs to the pyridoxine kinase family.</text>
</comment>
<dbReference type="GO" id="GO:0005829">
    <property type="term" value="C:cytosol"/>
    <property type="evidence" value="ECO:0007669"/>
    <property type="project" value="TreeGrafter"/>
</dbReference>
<evidence type="ECO:0000256" key="1">
    <source>
        <dbReference type="ARBA" id="ARBA00008805"/>
    </source>
</evidence>
<keyword evidence="4" id="KW-0547">Nucleotide-binding</keyword>
<feature type="transmembrane region" description="Helical" evidence="8">
    <location>
        <begin position="148"/>
        <end position="172"/>
    </location>
</feature>
<dbReference type="Gene3D" id="3.40.1190.20">
    <property type="match status" value="1"/>
</dbReference>
<evidence type="ECO:0000313" key="10">
    <source>
        <dbReference type="Proteomes" id="UP000267096"/>
    </source>
</evidence>
<evidence type="ECO:0000313" key="11">
    <source>
        <dbReference type="WBParaSite" id="ASIM_0001207901-mRNA-1"/>
    </source>
</evidence>
<dbReference type="GO" id="GO:0009443">
    <property type="term" value="P:pyridoxal 5'-phosphate salvage"/>
    <property type="evidence" value="ECO:0007669"/>
    <property type="project" value="InterPro"/>
</dbReference>